<dbReference type="Gene3D" id="3.20.20.80">
    <property type="entry name" value="Glycosidases"/>
    <property type="match status" value="1"/>
</dbReference>
<dbReference type="SUPFAM" id="SSF51445">
    <property type="entry name" value="(Trans)glycosidases"/>
    <property type="match status" value="1"/>
</dbReference>
<dbReference type="InterPro" id="IPR052974">
    <property type="entry name" value="GH79_Enzymes"/>
</dbReference>
<evidence type="ECO:0000259" key="1">
    <source>
        <dbReference type="Pfam" id="PF16862"/>
    </source>
</evidence>
<dbReference type="PANTHER" id="PTHR36183:SF2">
    <property type="entry name" value="BETA-GLUCURONIDASE C-TERMINAL DOMAIN-CONTAINING PROTEIN"/>
    <property type="match status" value="1"/>
</dbReference>
<dbReference type="Proteomes" id="UP000217199">
    <property type="component" value="Unassembled WGS sequence"/>
</dbReference>
<dbReference type="InParanoid" id="A0A286U5V5"/>
<proteinExistence type="predicted"/>
<keyword evidence="3" id="KW-1185">Reference proteome</keyword>
<keyword evidence="2" id="KW-0378">Hydrolase</keyword>
<gene>
    <name evidence="2" type="ORF">PNOK_0948500</name>
</gene>
<feature type="domain" description="Beta-glucuronidase C-terminal" evidence="1">
    <location>
        <begin position="440"/>
        <end position="541"/>
    </location>
</feature>
<dbReference type="InterPro" id="IPR031728">
    <property type="entry name" value="GlcAase_C"/>
</dbReference>
<accession>A0A286U5V5</accession>
<protein>
    <submittedName>
        <fullName evidence="2">Glycoside hydrolase family 79</fullName>
    </submittedName>
</protein>
<dbReference type="AlphaFoldDB" id="A0A286U5V5"/>
<dbReference type="Pfam" id="PF16862">
    <property type="entry name" value="Glyco_hydro_79C"/>
    <property type="match status" value="1"/>
</dbReference>
<dbReference type="EMBL" id="NBII01000011">
    <property type="protein sequence ID" value="PAV14932.1"/>
    <property type="molecule type" value="Genomic_DNA"/>
</dbReference>
<dbReference type="GO" id="GO:0016787">
    <property type="term" value="F:hydrolase activity"/>
    <property type="evidence" value="ECO:0007669"/>
    <property type="project" value="UniProtKB-KW"/>
</dbReference>
<reference evidence="2 3" key="1">
    <citation type="journal article" date="2017" name="Mol. Ecol.">
        <title>Comparative and population genomic landscape of Phellinus noxius: A hypervariable fungus causing root rot in trees.</title>
        <authorList>
            <person name="Chung C.L."/>
            <person name="Lee T.J."/>
            <person name="Akiba M."/>
            <person name="Lee H.H."/>
            <person name="Kuo T.H."/>
            <person name="Liu D."/>
            <person name="Ke H.M."/>
            <person name="Yokoi T."/>
            <person name="Roa M.B."/>
            <person name="Lu M.J."/>
            <person name="Chang Y.Y."/>
            <person name="Ann P.J."/>
            <person name="Tsai J.N."/>
            <person name="Chen C.Y."/>
            <person name="Tzean S.S."/>
            <person name="Ota Y."/>
            <person name="Hattori T."/>
            <person name="Sahashi N."/>
            <person name="Liou R.F."/>
            <person name="Kikuchi T."/>
            <person name="Tsai I.J."/>
        </authorList>
    </citation>
    <scope>NUCLEOTIDE SEQUENCE [LARGE SCALE GENOMIC DNA]</scope>
    <source>
        <strain evidence="2 3">FFPRI411160</strain>
    </source>
</reference>
<organism evidence="2 3">
    <name type="scientific">Pyrrhoderma noxium</name>
    <dbReference type="NCBI Taxonomy" id="2282107"/>
    <lineage>
        <taxon>Eukaryota</taxon>
        <taxon>Fungi</taxon>
        <taxon>Dikarya</taxon>
        <taxon>Basidiomycota</taxon>
        <taxon>Agaricomycotina</taxon>
        <taxon>Agaricomycetes</taxon>
        <taxon>Hymenochaetales</taxon>
        <taxon>Hymenochaetaceae</taxon>
        <taxon>Pyrrhoderma</taxon>
    </lineage>
</organism>
<dbReference type="InterPro" id="IPR017853">
    <property type="entry name" value="GH"/>
</dbReference>
<evidence type="ECO:0000313" key="3">
    <source>
        <dbReference type="Proteomes" id="UP000217199"/>
    </source>
</evidence>
<comment type="caution">
    <text evidence="2">The sequence shown here is derived from an EMBL/GenBank/DDBJ whole genome shotgun (WGS) entry which is preliminary data.</text>
</comment>
<dbReference type="OrthoDB" id="2796951at2759"/>
<sequence>MAYPWLRALLQDASLRMPSKLTNILLNFLFASTVTVDVQSIAISLPLSPSSDTVLLDPSLISFSIEQDRWTDWAGISSPNVFLVNALDNLAQRTGQPPYIRIGADSEDHTDFSPQVEFSEAIFPAPSESVPYPEASNVTVGSRYYELASHLPRDTHVIWGVNFGTNNLTAAFLEAQAIKNAFASPTVRSAGIILEQIEIGNEADLYGGNGHRNSATWTIEEYVKEWVNFAENVTAAAGISSSGPKYMGLSFSGSSHSTSSFSPQGAFANGIIDSVPGKLISSISQHKYSGSGVANIANLPSLMSKATIRSNLSTFIPDIAVVHDQGLDYVFGETNSYFSHGAPGVSNAAGSAIWALDYTLFGATIGIKRFHFHEGVGYRYNMIQPVTLTRSIIDGTTLSEPLPPHIQPAYYGALVAAEAIGKTGASSIVELQINDTTLAGFAIFEEKALKRAVLIDSTAFLSTSSGERTSRNVTIAFNGSNPPPTFVDIKRLAINFADDTAGLKWGGQTFETSDSRPQGSLQVVTAGVNLDISIRATEAILLTFH</sequence>
<dbReference type="PANTHER" id="PTHR36183">
    <property type="entry name" value="BETA-GLUCURONIDASE"/>
    <property type="match status" value="1"/>
</dbReference>
<evidence type="ECO:0000313" key="2">
    <source>
        <dbReference type="EMBL" id="PAV14932.1"/>
    </source>
</evidence>
<name>A0A286U5V5_9AGAM</name>